<feature type="compositionally biased region" description="Pro residues" evidence="1">
    <location>
        <begin position="408"/>
        <end position="424"/>
    </location>
</feature>
<protein>
    <submittedName>
        <fullName evidence="2">Uncharacterized protein</fullName>
    </submittedName>
</protein>
<reference evidence="2 3" key="1">
    <citation type="submission" date="2018-01" db="EMBL/GenBank/DDBJ databases">
        <title>Draft genome sequence of Jiangella sp. GTF31.</title>
        <authorList>
            <person name="Sahin N."/>
            <person name="Ay H."/>
            <person name="Saygin H."/>
        </authorList>
    </citation>
    <scope>NUCLEOTIDE SEQUENCE [LARGE SCALE GENOMIC DNA]</scope>
    <source>
        <strain evidence="2 3">GTF31</strain>
    </source>
</reference>
<proteinExistence type="predicted"/>
<keyword evidence="3" id="KW-1185">Reference proteome</keyword>
<sequence>MFRNLAQLFAATPGRDRRDVFLVHPIQLSRWLDEAWDSARTVPAFGDPTTLEPFLGAADVVETLNLPRPQVTTGAEVAPSGVVLTDPDVFGGQALRPQASGLAWDHLAYAYLVESTGVFEVLAEVIRRLVTGETLDTLSAGGLRWVRATEELFFRDPPLFSIGGVTSAVRPDDRVNRRNCMWRMFGMDLPHPIPARWARPGSAGEQDWKSDTGSGVNTGFREKWTELLRQVWLGIENARNESGPNATDKEYVAFLCTALKDMMAMRRRGGQLAREEFVYVATMSWFHLTLETPDTPIVVDLRADATNAADRLAKIAQRVGLQPAARSRELFELADLMSAMLRAIELGVFDTGEKAETLYVPLAGGVNAQLLQDMNRIIDLWQSATGDRVKDRPVGGVVGSLSAQPLRIPAPPPPVPSLPAPAPTPAVATNGRG</sequence>
<evidence type="ECO:0000313" key="2">
    <source>
        <dbReference type="EMBL" id="PZF83255.1"/>
    </source>
</evidence>
<dbReference type="Proteomes" id="UP000248764">
    <property type="component" value="Unassembled WGS sequence"/>
</dbReference>
<evidence type="ECO:0000256" key="1">
    <source>
        <dbReference type="SAM" id="MobiDB-lite"/>
    </source>
</evidence>
<name>A0A2W2B7L6_9ACTN</name>
<organism evidence="2 3">
    <name type="scientific">Jiangella anatolica</name>
    <dbReference type="NCBI Taxonomy" id="2670374"/>
    <lineage>
        <taxon>Bacteria</taxon>
        <taxon>Bacillati</taxon>
        <taxon>Actinomycetota</taxon>
        <taxon>Actinomycetes</taxon>
        <taxon>Jiangellales</taxon>
        <taxon>Jiangellaceae</taxon>
        <taxon>Jiangella</taxon>
    </lineage>
</organism>
<accession>A0A2W2B7L6</accession>
<gene>
    <name evidence="2" type="ORF">C1I92_13350</name>
</gene>
<dbReference type="RefSeq" id="WP_111255153.1">
    <property type="nucleotide sequence ID" value="NZ_POTW01000027.1"/>
</dbReference>
<comment type="caution">
    <text evidence="2">The sequence shown here is derived from an EMBL/GenBank/DDBJ whole genome shotgun (WGS) entry which is preliminary data.</text>
</comment>
<evidence type="ECO:0000313" key="3">
    <source>
        <dbReference type="Proteomes" id="UP000248764"/>
    </source>
</evidence>
<feature type="region of interest" description="Disordered" evidence="1">
    <location>
        <begin position="400"/>
        <end position="433"/>
    </location>
</feature>
<dbReference type="AlphaFoldDB" id="A0A2W2B7L6"/>
<dbReference type="EMBL" id="POTW01000027">
    <property type="protein sequence ID" value="PZF83255.1"/>
    <property type="molecule type" value="Genomic_DNA"/>
</dbReference>